<reference evidence="2" key="1">
    <citation type="journal article" date="2014" name="Int. J. Syst. Evol. Microbiol.">
        <title>Complete genome of a new Firmicutes species belonging to the dominant human colonic microbiota ('Ruminococcus bicirculans') reveals two chromosomes and a selective capacity to utilize plant glucans.</title>
        <authorList>
            <consortium name="NISC Comparative Sequencing Program"/>
            <person name="Wegmann U."/>
            <person name="Louis P."/>
            <person name="Goesmann A."/>
            <person name="Henrissat B."/>
            <person name="Duncan S.H."/>
            <person name="Flint H.J."/>
        </authorList>
    </citation>
    <scope>NUCLEOTIDE SEQUENCE</scope>
    <source>
        <strain evidence="2">NBRC 103408</strain>
    </source>
</reference>
<dbReference type="InterPro" id="IPR001387">
    <property type="entry name" value="Cro/C1-type_HTH"/>
</dbReference>
<accession>A0ABQ5UAB5</accession>
<proteinExistence type="predicted"/>
<protein>
    <recommendedName>
        <fullName evidence="1">HTH cro/C1-type domain-containing protein</fullName>
    </recommendedName>
</protein>
<comment type="caution">
    <text evidence="2">The sequence shown here is derived from an EMBL/GenBank/DDBJ whole genome shotgun (WGS) entry which is preliminary data.</text>
</comment>
<evidence type="ECO:0000313" key="3">
    <source>
        <dbReference type="Proteomes" id="UP001161409"/>
    </source>
</evidence>
<evidence type="ECO:0000313" key="2">
    <source>
        <dbReference type="EMBL" id="GLQ07496.1"/>
    </source>
</evidence>
<dbReference type="SUPFAM" id="SSF47413">
    <property type="entry name" value="lambda repressor-like DNA-binding domains"/>
    <property type="match status" value="1"/>
</dbReference>
<keyword evidence="3" id="KW-1185">Reference proteome</keyword>
<gene>
    <name evidence="2" type="ORF">GCM10007924_27170</name>
</gene>
<dbReference type="Gene3D" id="1.10.260.40">
    <property type="entry name" value="lambda repressor-like DNA-binding domains"/>
    <property type="match status" value="1"/>
</dbReference>
<dbReference type="CDD" id="cd00093">
    <property type="entry name" value="HTH_XRE"/>
    <property type="match status" value="1"/>
</dbReference>
<organism evidence="2 3">
    <name type="scientific">Sneathiella chinensis</name>
    <dbReference type="NCBI Taxonomy" id="349750"/>
    <lineage>
        <taxon>Bacteria</taxon>
        <taxon>Pseudomonadati</taxon>
        <taxon>Pseudomonadota</taxon>
        <taxon>Alphaproteobacteria</taxon>
        <taxon>Sneathiellales</taxon>
        <taxon>Sneathiellaceae</taxon>
        <taxon>Sneathiella</taxon>
    </lineage>
</organism>
<reference evidence="2" key="2">
    <citation type="submission" date="2023-01" db="EMBL/GenBank/DDBJ databases">
        <title>Draft genome sequence of Sneathiella chinensis strain NBRC 103408.</title>
        <authorList>
            <person name="Sun Q."/>
            <person name="Mori K."/>
        </authorList>
    </citation>
    <scope>NUCLEOTIDE SEQUENCE</scope>
    <source>
        <strain evidence="2">NBRC 103408</strain>
    </source>
</reference>
<dbReference type="EMBL" id="BSNF01000008">
    <property type="protein sequence ID" value="GLQ07496.1"/>
    <property type="molecule type" value="Genomic_DNA"/>
</dbReference>
<sequence length="107" mass="12359">MTSKIARYPEAGAYIKGLRQKVEMTQVEVNKFIGFPHYTTYSNIESGRMKLAADKFEPTARALGVDLFEFTRRLSSYYYPDLYHILFRLYQCEPSRGKKNDASDEGA</sequence>
<dbReference type="InterPro" id="IPR010982">
    <property type="entry name" value="Lambda_DNA-bd_dom_sf"/>
</dbReference>
<feature type="domain" description="HTH cro/C1-type" evidence="1">
    <location>
        <begin position="15"/>
        <end position="70"/>
    </location>
</feature>
<dbReference type="PROSITE" id="PS50943">
    <property type="entry name" value="HTH_CROC1"/>
    <property type="match status" value="1"/>
</dbReference>
<dbReference type="RefSeq" id="WP_169561563.1">
    <property type="nucleotide sequence ID" value="NZ_BSNF01000008.1"/>
</dbReference>
<evidence type="ECO:0000259" key="1">
    <source>
        <dbReference type="PROSITE" id="PS50943"/>
    </source>
</evidence>
<name>A0ABQ5UAB5_9PROT</name>
<dbReference type="Proteomes" id="UP001161409">
    <property type="component" value="Unassembled WGS sequence"/>
</dbReference>